<feature type="domain" description="Acyl-ACP thioesterase N-terminal hotdog" evidence="8">
    <location>
        <begin position="21"/>
        <end position="146"/>
    </location>
</feature>
<dbReference type="GO" id="GO:0000036">
    <property type="term" value="F:acyl carrier activity"/>
    <property type="evidence" value="ECO:0007669"/>
    <property type="project" value="TreeGrafter"/>
</dbReference>
<evidence type="ECO:0000313" key="11">
    <source>
        <dbReference type="Proteomes" id="UP000218831"/>
    </source>
</evidence>
<accession>A0A2A2GFR9</accession>
<dbReference type="Proteomes" id="UP000218831">
    <property type="component" value="Unassembled WGS sequence"/>
</dbReference>
<dbReference type="PANTHER" id="PTHR31727">
    <property type="entry name" value="OLEOYL-ACYL CARRIER PROTEIN THIOESTERASE 1, CHLOROPLASTIC"/>
    <property type="match status" value="1"/>
</dbReference>
<dbReference type="InterPro" id="IPR002864">
    <property type="entry name" value="Acyl-ACP_thioesterase_NHD"/>
</dbReference>
<feature type="domain" description="Acyl-ACP thioesterase-like C-terminal" evidence="9">
    <location>
        <begin position="170"/>
        <end position="251"/>
    </location>
</feature>
<dbReference type="InterPro" id="IPR049427">
    <property type="entry name" value="Acyl-ACP_TE_C"/>
</dbReference>
<keyword evidence="4" id="KW-0276">Fatty acid metabolism</keyword>
<keyword evidence="7" id="KW-0275">Fatty acid biosynthesis</keyword>
<evidence type="ECO:0000256" key="6">
    <source>
        <dbReference type="ARBA" id="ARBA00023098"/>
    </source>
</evidence>
<organism evidence="10 11">
    <name type="scientific">Fodinibius salipaludis</name>
    <dbReference type="NCBI Taxonomy" id="2032627"/>
    <lineage>
        <taxon>Bacteria</taxon>
        <taxon>Pseudomonadati</taxon>
        <taxon>Balneolota</taxon>
        <taxon>Balneolia</taxon>
        <taxon>Balneolales</taxon>
        <taxon>Balneolaceae</taxon>
        <taxon>Fodinibius</taxon>
    </lineage>
</organism>
<comment type="similarity">
    <text evidence="1">Belongs to the acyl-ACP thioesterase family.</text>
</comment>
<evidence type="ECO:0000256" key="1">
    <source>
        <dbReference type="ARBA" id="ARBA00006500"/>
    </source>
</evidence>
<dbReference type="GO" id="GO:0016297">
    <property type="term" value="F:fatty acyl-[ACP] hydrolase activity"/>
    <property type="evidence" value="ECO:0007669"/>
    <property type="project" value="InterPro"/>
</dbReference>
<keyword evidence="2" id="KW-0444">Lipid biosynthesis</keyword>
<name>A0A2A2GFR9_9BACT</name>
<reference evidence="10 11" key="1">
    <citation type="submission" date="2017-08" db="EMBL/GenBank/DDBJ databases">
        <title>Aliifodinibius alkalisoli sp. nov., isolated from saline alkaline soil.</title>
        <authorList>
            <person name="Liu D."/>
            <person name="Zhang G."/>
        </authorList>
    </citation>
    <scope>NUCLEOTIDE SEQUENCE [LARGE SCALE GENOMIC DNA]</scope>
    <source>
        <strain evidence="10 11">WN023</strain>
    </source>
</reference>
<evidence type="ECO:0000256" key="3">
    <source>
        <dbReference type="ARBA" id="ARBA00022801"/>
    </source>
</evidence>
<dbReference type="InterPro" id="IPR045023">
    <property type="entry name" value="FATA/B"/>
</dbReference>
<dbReference type="EMBL" id="NSKE01000001">
    <property type="protein sequence ID" value="PAU95705.1"/>
    <property type="molecule type" value="Genomic_DNA"/>
</dbReference>
<evidence type="ECO:0000256" key="7">
    <source>
        <dbReference type="ARBA" id="ARBA00023160"/>
    </source>
</evidence>
<evidence type="ECO:0000256" key="2">
    <source>
        <dbReference type="ARBA" id="ARBA00022516"/>
    </source>
</evidence>
<dbReference type="SUPFAM" id="SSF54637">
    <property type="entry name" value="Thioesterase/thiol ester dehydrase-isomerase"/>
    <property type="match status" value="2"/>
</dbReference>
<keyword evidence="3" id="KW-0378">Hydrolase</keyword>
<evidence type="ECO:0000256" key="4">
    <source>
        <dbReference type="ARBA" id="ARBA00022832"/>
    </source>
</evidence>
<dbReference type="Gene3D" id="3.10.129.10">
    <property type="entry name" value="Hotdog Thioesterase"/>
    <property type="match status" value="1"/>
</dbReference>
<sequence length="258" mass="29950">MPVRLFTFLFLIKSNIVSNITFQETFKIRASEINFNQRATLPAICNLLQEVAGNHARELEFDITDLQKDELTWVLHRLHVKMDRFPEWRETITIKTWPSSGDGLRAYRDFLIKGENNNVIGRSLSYWLIMNIQSRRPARIPKKILEMAPDNTDHVLPVNDPNYSELDHPDYSQQFKVRKTDLDLNRHVNNVHFIEWALSCLPEVSSVNEIDIRFMAESVAGDVDIAEAKKHSSDSSNQYYHQIRRASDNKILAKAISN</sequence>
<keyword evidence="6" id="KW-0443">Lipid metabolism</keyword>
<dbReference type="Pfam" id="PF20791">
    <property type="entry name" value="Acyl-ACP_TE_C"/>
    <property type="match status" value="1"/>
</dbReference>
<evidence type="ECO:0000259" key="8">
    <source>
        <dbReference type="Pfam" id="PF01643"/>
    </source>
</evidence>
<evidence type="ECO:0000256" key="5">
    <source>
        <dbReference type="ARBA" id="ARBA00022946"/>
    </source>
</evidence>
<keyword evidence="5" id="KW-0809">Transit peptide</keyword>
<dbReference type="AlphaFoldDB" id="A0A2A2GFR9"/>
<proteinExistence type="inferred from homology"/>
<keyword evidence="11" id="KW-1185">Reference proteome</keyword>
<evidence type="ECO:0000313" key="10">
    <source>
        <dbReference type="EMBL" id="PAU95705.1"/>
    </source>
</evidence>
<dbReference type="InterPro" id="IPR029069">
    <property type="entry name" value="HotDog_dom_sf"/>
</dbReference>
<gene>
    <name evidence="10" type="ORF">CK503_01195</name>
</gene>
<comment type="caution">
    <text evidence="10">The sequence shown here is derived from an EMBL/GenBank/DDBJ whole genome shotgun (WGS) entry which is preliminary data.</text>
</comment>
<protein>
    <submittedName>
        <fullName evidence="10">Acyl-[acyl-carrier-protein] thioesterase</fullName>
    </submittedName>
</protein>
<evidence type="ECO:0000259" key="9">
    <source>
        <dbReference type="Pfam" id="PF20791"/>
    </source>
</evidence>
<dbReference type="CDD" id="cd00586">
    <property type="entry name" value="4HBT"/>
    <property type="match status" value="1"/>
</dbReference>
<dbReference type="PANTHER" id="PTHR31727:SF6">
    <property type="entry name" value="OLEOYL-ACYL CARRIER PROTEIN THIOESTERASE 1, CHLOROPLASTIC"/>
    <property type="match status" value="1"/>
</dbReference>
<dbReference type="Pfam" id="PF01643">
    <property type="entry name" value="Acyl-ACP_TE"/>
    <property type="match status" value="1"/>
</dbReference>
<dbReference type="OrthoDB" id="9801517at2"/>